<dbReference type="RefSeq" id="WP_345015397.1">
    <property type="nucleotide sequence ID" value="NZ_BAAAZY010000011.1"/>
</dbReference>
<dbReference type="PRINTS" id="PR00081">
    <property type="entry name" value="GDHRDH"/>
</dbReference>
<accession>A0ABP7VCT2</accession>
<keyword evidence="2" id="KW-0560">Oxidoreductase</keyword>
<comment type="similarity">
    <text evidence="1 3">Belongs to the short-chain dehydrogenases/reductases (SDR) family.</text>
</comment>
<evidence type="ECO:0000256" key="2">
    <source>
        <dbReference type="ARBA" id="ARBA00023002"/>
    </source>
</evidence>
<evidence type="ECO:0000256" key="1">
    <source>
        <dbReference type="ARBA" id="ARBA00006484"/>
    </source>
</evidence>
<dbReference type="Proteomes" id="UP001499984">
    <property type="component" value="Unassembled WGS sequence"/>
</dbReference>
<dbReference type="InterPro" id="IPR036291">
    <property type="entry name" value="NAD(P)-bd_dom_sf"/>
</dbReference>
<dbReference type="InterPro" id="IPR002347">
    <property type="entry name" value="SDR_fam"/>
</dbReference>
<dbReference type="Gene3D" id="3.40.50.720">
    <property type="entry name" value="NAD(P)-binding Rossmann-like Domain"/>
    <property type="match status" value="1"/>
</dbReference>
<evidence type="ECO:0000313" key="4">
    <source>
        <dbReference type="EMBL" id="GAA4064200.1"/>
    </source>
</evidence>
<reference evidence="5" key="1">
    <citation type="journal article" date="2019" name="Int. J. Syst. Evol. Microbiol.">
        <title>The Global Catalogue of Microorganisms (GCM) 10K type strain sequencing project: providing services to taxonomists for standard genome sequencing and annotation.</title>
        <authorList>
            <consortium name="The Broad Institute Genomics Platform"/>
            <consortium name="The Broad Institute Genome Sequencing Center for Infectious Disease"/>
            <person name="Wu L."/>
            <person name="Ma J."/>
        </authorList>
    </citation>
    <scope>NUCLEOTIDE SEQUENCE [LARGE SCALE GENOMIC DNA]</scope>
    <source>
        <strain evidence="5">JCM 16925</strain>
    </source>
</reference>
<keyword evidence="5" id="KW-1185">Reference proteome</keyword>
<name>A0ABP7VCT2_9ACTN</name>
<dbReference type="PRINTS" id="PR00080">
    <property type="entry name" value="SDRFAMILY"/>
</dbReference>
<dbReference type="Pfam" id="PF00106">
    <property type="entry name" value="adh_short"/>
    <property type="match status" value="1"/>
</dbReference>
<organism evidence="4 5">
    <name type="scientific">Streptomyces shaanxiensis</name>
    <dbReference type="NCBI Taxonomy" id="653357"/>
    <lineage>
        <taxon>Bacteria</taxon>
        <taxon>Bacillati</taxon>
        <taxon>Actinomycetota</taxon>
        <taxon>Actinomycetes</taxon>
        <taxon>Kitasatosporales</taxon>
        <taxon>Streptomycetaceae</taxon>
        <taxon>Streptomyces</taxon>
    </lineage>
</organism>
<dbReference type="PANTHER" id="PTHR42760">
    <property type="entry name" value="SHORT-CHAIN DEHYDROGENASES/REDUCTASES FAMILY MEMBER"/>
    <property type="match status" value="1"/>
</dbReference>
<proteinExistence type="inferred from homology"/>
<comment type="caution">
    <text evidence="4">The sequence shown here is derived from an EMBL/GenBank/DDBJ whole genome shotgun (WGS) entry which is preliminary data.</text>
</comment>
<evidence type="ECO:0000256" key="3">
    <source>
        <dbReference type="RuleBase" id="RU000363"/>
    </source>
</evidence>
<gene>
    <name evidence="4" type="ORF">GCM10022233_43000</name>
</gene>
<dbReference type="Pfam" id="PF13561">
    <property type="entry name" value="adh_short_C2"/>
    <property type="match status" value="1"/>
</dbReference>
<dbReference type="PANTHER" id="PTHR42760:SF133">
    <property type="entry name" value="3-OXOACYL-[ACYL-CARRIER-PROTEIN] REDUCTASE"/>
    <property type="match status" value="1"/>
</dbReference>
<dbReference type="EMBL" id="BAAAZY010000011">
    <property type="protein sequence ID" value="GAA4064200.1"/>
    <property type="molecule type" value="Genomic_DNA"/>
</dbReference>
<dbReference type="SUPFAM" id="SSF51735">
    <property type="entry name" value="NAD(P)-binding Rossmann-fold domains"/>
    <property type="match status" value="1"/>
</dbReference>
<evidence type="ECO:0000313" key="5">
    <source>
        <dbReference type="Proteomes" id="UP001499984"/>
    </source>
</evidence>
<sequence>MRVDLSGQVAVVTGVLGRLGGIWADALLGSGAVVVGLDRTTTIPPEFGELLARHPSDRFHLVEADVTETASLRRALETCLVKAGSPTILVNNAGIDQPPAATGGSWHFGDIPADVSEAVLNVNALGVLRVCQVFGPEMVRKGTGSVINIGSLYGSMAPDPRLYEHLPQDPPFLKPPSYGMSKAGAAALTRYLAALWGPQGVRVNTLSPGGVLGGQDPLFRGKFSDRVPLRRMAEATDLTGPLLFLASDMSSYVTGTELLVDGGYVCW</sequence>
<protein>
    <submittedName>
        <fullName evidence="4">SDR family oxidoreductase</fullName>
    </submittedName>
</protein>